<keyword evidence="2" id="KW-1185">Reference proteome</keyword>
<protein>
    <submittedName>
        <fullName evidence="1">Uncharacterized protein</fullName>
    </submittedName>
</protein>
<dbReference type="EMBL" id="FNAG01000001">
    <property type="protein sequence ID" value="SDD22162.1"/>
    <property type="molecule type" value="Genomic_DNA"/>
</dbReference>
<name>A0A1G6SZ26_9GAMM</name>
<gene>
    <name evidence="1" type="ORF">SAMN04488509_101789</name>
</gene>
<dbReference type="OrthoDB" id="6057096at2"/>
<accession>A0A1G6SZ26</accession>
<evidence type="ECO:0000313" key="1">
    <source>
        <dbReference type="EMBL" id="SDD22162.1"/>
    </source>
</evidence>
<dbReference type="AlphaFoldDB" id="A0A1G6SZ26"/>
<dbReference type="RefSeq" id="WP_091239078.1">
    <property type="nucleotide sequence ID" value="NZ_FNAG01000001.1"/>
</dbReference>
<reference evidence="1 2" key="1">
    <citation type="submission" date="2016-10" db="EMBL/GenBank/DDBJ databases">
        <authorList>
            <person name="de Groot N.N."/>
        </authorList>
    </citation>
    <scope>NUCLEOTIDE SEQUENCE [LARGE SCALE GENOMIC DNA]</scope>
    <source>
        <strain evidence="1 2">DSM 16957</strain>
    </source>
</reference>
<organism evidence="1 2">
    <name type="scientific">Aquimonas voraii</name>
    <dbReference type="NCBI Taxonomy" id="265719"/>
    <lineage>
        <taxon>Bacteria</taxon>
        <taxon>Pseudomonadati</taxon>
        <taxon>Pseudomonadota</taxon>
        <taxon>Gammaproteobacteria</taxon>
        <taxon>Lysobacterales</taxon>
        <taxon>Lysobacteraceae</taxon>
        <taxon>Aquimonas</taxon>
    </lineage>
</organism>
<sequence>MSAHAQWALVCRLFSTGAPVMKMRLSESEVDVLPALAKAVKPTSHNVSIVPCPYCGMNGGEVRRGRDGDLECCCAGCGAVPIDADDLAALMLDENWLHRRLRAALSIESDGGSAALAAGAWMLGHAGKTPVVLTRDIRRLWREPGLLDRVRAANGPVHVIAPAHQIAAGVPTDAGVEWLALEERFRLHGEAISFLGARGTVTTTRRRNDPTAPVHGPFSADFRLVHLEGDDGAPIRCTKAQADVFRALWEFEGKDRSAEDVMTRAGRKSAKPIDVFKAHPEPKRAYEALVVTNQKEGLYRMPCANQ</sequence>
<dbReference type="Proteomes" id="UP000199603">
    <property type="component" value="Unassembled WGS sequence"/>
</dbReference>
<dbReference type="STRING" id="265719.SAMN04488509_101789"/>
<evidence type="ECO:0000313" key="2">
    <source>
        <dbReference type="Proteomes" id="UP000199603"/>
    </source>
</evidence>
<proteinExistence type="predicted"/>